<evidence type="ECO:0000313" key="9">
    <source>
        <dbReference type="EMBL" id="KYO52475.1"/>
    </source>
</evidence>
<dbReference type="Gene3D" id="1.10.3720.10">
    <property type="entry name" value="MetI-like"/>
    <property type="match status" value="1"/>
</dbReference>
<dbReference type="InterPro" id="IPR035906">
    <property type="entry name" value="MetI-like_sf"/>
</dbReference>
<name>A0A162KYV4_9PROT</name>
<dbReference type="OrthoDB" id="9786495at2"/>
<dbReference type="Proteomes" id="UP000075787">
    <property type="component" value="Unassembled WGS sequence"/>
</dbReference>
<comment type="similarity">
    <text evidence="7">Belongs to the binding-protein-dependent transport system permease family.</text>
</comment>
<feature type="transmembrane region" description="Helical" evidence="7">
    <location>
        <begin position="228"/>
        <end position="250"/>
    </location>
</feature>
<feature type="transmembrane region" description="Helical" evidence="7">
    <location>
        <begin position="12"/>
        <end position="32"/>
    </location>
</feature>
<dbReference type="GO" id="GO:0055085">
    <property type="term" value="P:transmembrane transport"/>
    <property type="evidence" value="ECO:0007669"/>
    <property type="project" value="InterPro"/>
</dbReference>
<feature type="transmembrane region" description="Helical" evidence="7">
    <location>
        <begin position="101"/>
        <end position="125"/>
    </location>
</feature>
<dbReference type="PANTHER" id="PTHR30151:SF41">
    <property type="entry name" value="ABC TRANSPORTER PERMEASE PROTEIN"/>
    <property type="match status" value="1"/>
</dbReference>
<comment type="caution">
    <text evidence="9">The sequence shown here is derived from an EMBL/GenBank/DDBJ whole genome shotgun (WGS) entry which is preliminary data.</text>
</comment>
<accession>A0A162KYV4</accession>
<evidence type="ECO:0000256" key="2">
    <source>
        <dbReference type="ARBA" id="ARBA00022448"/>
    </source>
</evidence>
<dbReference type="GO" id="GO:0005886">
    <property type="term" value="C:plasma membrane"/>
    <property type="evidence" value="ECO:0007669"/>
    <property type="project" value="UniProtKB-SubCell"/>
</dbReference>
<protein>
    <submittedName>
        <fullName evidence="9">ABC transporter permease</fullName>
    </submittedName>
</protein>
<evidence type="ECO:0000256" key="5">
    <source>
        <dbReference type="ARBA" id="ARBA00022989"/>
    </source>
</evidence>
<feature type="transmembrane region" description="Helical" evidence="7">
    <location>
        <begin position="38"/>
        <end position="63"/>
    </location>
</feature>
<dbReference type="SUPFAM" id="SSF161098">
    <property type="entry name" value="MetI-like"/>
    <property type="match status" value="1"/>
</dbReference>
<gene>
    <name evidence="9" type="ORF">AUP44_05720</name>
</gene>
<feature type="transmembrane region" description="Helical" evidence="7">
    <location>
        <begin position="182"/>
        <end position="208"/>
    </location>
</feature>
<evidence type="ECO:0000256" key="1">
    <source>
        <dbReference type="ARBA" id="ARBA00004651"/>
    </source>
</evidence>
<keyword evidence="2 7" id="KW-0813">Transport</keyword>
<keyword evidence="3" id="KW-1003">Cell membrane</keyword>
<dbReference type="PROSITE" id="PS50928">
    <property type="entry name" value="ABC_TM1"/>
    <property type="match status" value="1"/>
</dbReference>
<dbReference type="AlphaFoldDB" id="A0A162KYV4"/>
<feature type="domain" description="ABC transmembrane type-1" evidence="8">
    <location>
        <begin position="67"/>
        <end position="251"/>
    </location>
</feature>
<dbReference type="CDD" id="cd06261">
    <property type="entry name" value="TM_PBP2"/>
    <property type="match status" value="1"/>
</dbReference>
<evidence type="ECO:0000259" key="8">
    <source>
        <dbReference type="PROSITE" id="PS50928"/>
    </source>
</evidence>
<feature type="transmembrane region" description="Helical" evidence="7">
    <location>
        <begin position="75"/>
        <end position="95"/>
    </location>
</feature>
<keyword evidence="6 7" id="KW-0472">Membrane</keyword>
<dbReference type="GeneID" id="97239251"/>
<dbReference type="RefSeq" id="WP_062764326.1">
    <property type="nucleotide sequence ID" value="NZ_CP121043.1"/>
</dbReference>
<proteinExistence type="inferred from homology"/>
<evidence type="ECO:0000256" key="7">
    <source>
        <dbReference type="RuleBase" id="RU363032"/>
    </source>
</evidence>
<dbReference type="EMBL" id="LPZR01000156">
    <property type="protein sequence ID" value="KYO52475.1"/>
    <property type="molecule type" value="Genomic_DNA"/>
</dbReference>
<dbReference type="Pfam" id="PF00528">
    <property type="entry name" value="BPD_transp_1"/>
    <property type="match status" value="1"/>
</dbReference>
<comment type="subcellular location">
    <subcellularLocation>
        <location evidence="1 7">Cell membrane</location>
        <topology evidence="1 7">Multi-pass membrane protein</topology>
    </subcellularLocation>
</comment>
<evidence type="ECO:0000256" key="6">
    <source>
        <dbReference type="ARBA" id="ARBA00023136"/>
    </source>
</evidence>
<evidence type="ECO:0000256" key="3">
    <source>
        <dbReference type="ARBA" id="ARBA00022475"/>
    </source>
</evidence>
<dbReference type="InterPro" id="IPR000515">
    <property type="entry name" value="MetI-like"/>
</dbReference>
<reference evidence="9 10" key="1">
    <citation type="submission" date="2015-12" db="EMBL/GenBank/DDBJ databases">
        <title>Genome sequence of Tistrella mobilis MCCC 1A02139.</title>
        <authorList>
            <person name="Lu L."/>
            <person name="Lai Q."/>
            <person name="Shao Z."/>
            <person name="Qian P."/>
        </authorList>
    </citation>
    <scope>NUCLEOTIDE SEQUENCE [LARGE SCALE GENOMIC DNA]</scope>
    <source>
        <strain evidence="9 10">MCCC 1A02139</strain>
    </source>
</reference>
<evidence type="ECO:0000313" key="10">
    <source>
        <dbReference type="Proteomes" id="UP000075787"/>
    </source>
</evidence>
<keyword evidence="5 7" id="KW-1133">Transmembrane helix</keyword>
<organism evidence="9 10">
    <name type="scientific">Tistrella mobilis</name>
    <dbReference type="NCBI Taxonomy" id="171437"/>
    <lineage>
        <taxon>Bacteria</taxon>
        <taxon>Pseudomonadati</taxon>
        <taxon>Pseudomonadota</taxon>
        <taxon>Alphaproteobacteria</taxon>
        <taxon>Geminicoccales</taxon>
        <taxon>Geminicoccaceae</taxon>
        <taxon>Tistrella</taxon>
    </lineage>
</organism>
<evidence type="ECO:0000256" key="4">
    <source>
        <dbReference type="ARBA" id="ARBA00022692"/>
    </source>
</evidence>
<dbReference type="PANTHER" id="PTHR30151">
    <property type="entry name" value="ALKANE SULFONATE ABC TRANSPORTER-RELATED, MEMBRANE SUBUNIT"/>
    <property type="match status" value="1"/>
</dbReference>
<sequence>MSAARASGGPAARLWQAVRLPILTIVILAVLWEGVTRIFAVPASFFPPLSVVLADAASVWSYLLRSTGRTFLETVLGFLTGSAFGIFCGVVFAYSRNLERALFPLFVVSQTIPVIAFGALVIIWFGNTILSKVIIAFYVTFFPVTVNTHRGLLGCDPQKVALMKSFGAGEWTIFRKLRFPTALPVIAVALRLGISLSLIGAIVGEWFGDTVGLGVMLIQAMYTEAVPRLWAIILACGLLGSALYAVVSLFERKFIWWRQD</sequence>
<keyword evidence="4 7" id="KW-0812">Transmembrane</keyword>